<protein>
    <submittedName>
        <fullName evidence="1">Uncharacterized protein</fullName>
    </submittedName>
</protein>
<name>A0ABZ2P4U3_9BRAD</name>
<reference evidence="1" key="2">
    <citation type="submission" date="2024-03" db="EMBL/GenBank/DDBJ databases">
        <authorList>
            <person name="Bromfield E.S.P."/>
            <person name="Cloutier S."/>
        </authorList>
    </citation>
    <scope>NUCLEOTIDE SEQUENCE</scope>
    <source>
        <strain evidence="1">5S5</strain>
    </source>
</reference>
<proteinExistence type="predicted"/>
<keyword evidence="2" id="KW-1185">Reference proteome</keyword>
<dbReference type="Proteomes" id="UP001432046">
    <property type="component" value="Chromosome"/>
</dbReference>
<sequence length="64" mass="7420">MEMVVERVVRTYGMMVTLSREEEDTVRKRVLEFVEGKTGDENTIAVEAIKLLRGPKPSRTRRPK</sequence>
<organism evidence="1 2">
    <name type="scientific">Bradyrhizobium septentrionale</name>
    <dbReference type="NCBI Taxonomy" id="1404411"/>
    <lineage>
        <taxon>Bacteria</taxon>
        <taxon>Pseudomonadati</taxon>
        <taxon>Pseudomonadota</taxon>
        <taxon>Alphaproteobacteria</taxon>
        <taxon>Hyphomicrobiales</taxon>
        <taxon>Nitrobacteraceae</taxon>
        <taxon>Bradyrhizobium</taxon>
    </lineage>
</organism>
<dbReference type="RefSeq" id="WP_166308692.1">
    <property type="nucleotide sequence ID" value="NZ_CP088288.1"/>
</dbReference>
<accession>A0ABZ2P4U3</accession>
<gene>
    <name evidence="1" type="ORF">WDK88_09020</name>
</gene>
<dbReference type="EMBL" id="CP147711">
    <property type="protein sequence ID" value="WXC81731.1"/>
    <property type="molecule type" value="Genomic_DNA"/>
</dbReference>
<evidence type="ECO:0000313" key="2">
    <source>
        <dbReference type="Proteomes" id="UP001432046"/>
    </source>
</evidence>
<evidence type="ECO:0000313" key="1">
    <source>
        <dbReference type="EMBL" id="WXC81731.1"/>
    </source>
</evidence>
<reference evidence="1" key="1">
    <citation type="journal article" date="2021" name="Int. J. Syst. Evol. Microbiol.">
        <title>Bradyrhizobium septentrionale sp. nov. (sv. septentrionale) and Bradyrhizobium quebecense sp. nov. (sv. septentrionale) associated with legumes native to Canada possess rearranged symbiosis genes and numerous insertion sequences.</title>
        <authorList>
            <person name="Bromfield E.S.P."/>
            <person name="Cloutier S."/>
        </authorList>
    </citation>
    <scope>NUCLEOTIDE SEQUENCE</scope>
    <source>
        <strain evidence="1">5S5</strain>
    </source>
</reference>